<evidence type="ECO:0000313" key="2">
    <source>
        <dbReference type="Proteomes" id="UP001403094"/>
    </source>
</evidence>
<evidence type="ECO:0000313" key="1">
    <source>
        <dbReference type="EMBL" id="GAA2052697.1"/>
    </source>
</evidence>
<dbReference type="EMBL" id="BAAANQ010000004">
    <property type="protein sequence ID" value="GAA2052697.1"/>
    <property type="molecule type" value="Genomic_DNA"/>
</dbReference>
<proteinExistence type="predicted"/>
<dbReference type="Proteomes" id="UP001403094">
    <property type="component" value="Unassembled WGS sequence"/>
</dbReference>
<gene>
    <name evidence="1" type="ORF">GCM10009757_26930</name>
</gene>
<keyword evidence="2" id="KW-1185">Reference proteome</keyword>
<accession>A0ABN2V6X0</accession>
<name>A0ABN2V6X0_9ACTN</name>
<reference evidence="1 2" key="1">
    <citation type="journal article" date="2019" name="Int. J. Syst. Evol. Microbiol.">
        <title>The Global Catalogue of Microorganisms (GCM) 10K type strain sequencing project: providing services to taxonomists for standard genome sequencing and annotation.</title>
        <authorList>
            <consortium name="The Broad Institute Genomics Platform"/>
            <consortium name="The Broad Institute Genome Sequencing Center for Infectious Disease"/>
            <person name="Wu L."/>
            <person name="Ma J."/>
        </authorList>
    </citation>
    <scope>NUCLEOTIDE SEQUENCE [LARGE SCALE GENOMIC DNA]</scope>
    <source>
        <strain evidence="1 2">JCM 14549</strain>
    </source>
</reference>
<organism evidence="1 2">
    <name type="scientific">Streptomyces cheonanensis</name>
    <dbReference type="NCBI Taxonomy" id="312720"/>
    <lineage>
        <taxon>Bacteria</taxon>
        <taxon>Bacillati</taxon>
        <taxon>Actinomycetota</taxon>
        <taxon>Actinomycetes</taxon>
        <taxon>Kitasatosporales</taxon>
        <taxon>Streptomycetaceae</taxon>
        <taxon>Streptomyces</taxon>
    </lineage>
</organism>
<protein>
    <submittedName>
        <fullName evidence="1">Uncharacterized protein</fullName>
    </submittedName>
</protein>
<sequence>MLPELSARVRFPSPALHTKAQVTDTVQDLGLRRVRIRWALRARSVSERALVFVVFRAIGPSGGECGAQAVVRAWAGAR</sequence>
<comment type="caution">
    <text evidence="1">The sequence shown here is derived from an EMBL/GenBank/DDBJ whole genome shotgun (WGS) entry which is preliminary data.</text>
</comment>